<dbReference type="EMBL" id="MSZS01000004">
    <property type="protein sequence ID" value="PKX93651.1"/>
    <property type="molecule type" value="Genomic_DNA"/>
</dbReference>
<organism evidence="2 3">
    <name type="scientific">Aspergillus novofumigatus (strain IBT 16806)</name>
    <dbReference type="NCBI Taxonomy" id="1392255"/>
    <lineage>
        <taxon>Eukaryota</taxon>
        <taxon>Fungi</taxon>
        <taxon>Dikarya</taxon>
        <taxon>Ascomycota</taxon>
        <taxon>Pezizomycotina</taxon>
        <taxon>Eurotiomycetes</taxon>
        <taxon>Eurotiomycetidae</taxon>
        <taxon>Eurotiales</taxon>
        <taxon>Aspergillaceae</taxon>
        <taxon>Aspergillus</taxon>
        <taxon>Aspergillus subgen. Fumigati</taxon>
    </lineage>
</organism>
<keyword evidence="1" id="KW-0732">Signal</keyword>
<dbReference type="VEuPathDB" id="FungiDB:P174DRAFT_158203"/>
<keyword evidence="3" id="KW-1185">Reference proteome</keyword>
<dbReference type="AlphaFoldDB" id="A0A2I1C7U9"/>
<dbReference type="Proteomes" id="UP000234474">
    <property type="component" value="Unassembled WGS sequence"/>
</dbReference>
<evidence type="ECO:0008006" key="4">
    <source>
        <dbReference type="Google" id="ProtNLM"/>
    </source>
</evidence>
<name>A0A2I1C7U9_ASPN1</name>
<accession>A0A2I1C7U9</accession>
<protein>
    <recommendedName>
        <fullName evidence="4">Secreted protein</fullName>
    </recommendedName>
</protein>
<evidence type="ECO:0000256" key="1">
    <source>
        <dbReference type="SAM" id="SignalP"/>
    </source>
</evidence>
<comment type="caution">
    <text evidence="2">The sequence shown here is derived from an EMBL/GenBank/DDBJ whole genome shotgun (WGS) entry which is preliminary data.</text>
</comment>
<gene>
    <name evidence="2" type="ORF">P174DRAFT_158203</name>
</gene>
<feature type="chain" id="PRO_5014144581" description="Secreted protein" evidence="1">
    <location>
        <begin position="19"/>
        <end position="71"/>
    </location>
</feature>
<dbReference type="GeneID" id="36528513"/>
<proteinExistence type="predicted"/>
<evidence type="ECO:0000313" key="2">
    <source>
        <dbReference type="EMBL" id="PKX93651.1"/>
    </source>
</evidence>
<evidence type="ECO:0000313" key="3">
    <source>
        <dbReference type="Proteomes" id="UP000234474"/>
    </source>
</evidence>
<sequence length="71" mass="7726">MSALPLATVFLFLFCCRSRKKMIYFSLLCPSSSVCRSKLSPGGKNTGEIQSACLFNFLQPVELLAVSNFGG</sequence>
<dbReference type="RefSeq" id="XP_024682246.1">
    <property type="nucleotide sequence ID" value="XM_024821187.1"/>
</dbReference>
<feature type="signal peptide" evidence="1">
    <location>
        <begin position="1"/>
        <end position="18"/>
    </location>
</feature>
<reference evidence="3" key="1">
    <citation type="journal article" date="2018" name="Proc. Natl. Acad. Sci. U.S.A.">
        <title>Linking secondary metabolites to gene clusters through genome sequencing of six diverse Aspergillus species.</title>
        <authorList>
            <person name="Kaerboelling I."/>
            <person name="Vesth T.C."/>
            <person name="Frisvad J.C."/>
            <person name="Nybo J.L."/>
            <person name="Theobald S."/>
            <person name="Kuo A."/>
            <person name="Bowyer P."/>
            <person name="Matsuda Y."/>
            <person name="Mondo S."/>
            <person name="Lyhne E.K."/>
            <person name="Kogle M.E."/>
            <person name="Clum A."/>
            <person name="Lipzen A."/>
            <person name="Salamov A."/>
            <person name="Ngan C.Y."/>
            <person name="Daum C."/>
            <person name="Chiniquy J."/>
            <person name="Barry K."/>
            <person name="LaButti K."/>
            <person name="Haridas S."/>
            <person name="Simmons B.A."/>
            <person name="Magnuson J.K."/>
            <person name="Mortensen U.H."/>
            <person name="Larsen T.O."/>
            <person name="Grigoriev I.V."/>
            <person name="Baker S.E."/>
            <person name="Andersen M.R."/>
        </authorList>
    </citation>
    <scope>NUCLEOTIDE SEQUENCE [LARGE SCALE GENOMIC DNA]</scope>
    <source>
        <strain evidence="3">IBT 16806</strain>
    </source>
</reference>